<reference evidence="2 3" key="1">
    <citation type="submission" date="2024-12" db="EMBL/GenBank/DDBJ databases">
        <authorList>
            <person name="Lee Y."/>
        </authorList>
    </citation>
    <scope>NUCLEOTIDE SEQUENCE [LARGE SCALE GENOMIC DNA]</scope>
    <source>
        <strain evidence="2 3">03SUJ4</strain>
    </source>
</reference>
<protein>
    <recommendedName>
        <fullName evidence="1">TROVE domain-containing protein</fullName>
    </recommendedName>
</protein>
<evidence type="ECO:0000313" key="2">
    <source>
        <dbReference type="EMBL" id="MFN2977144.1"/>
    </source>
</evidence>
<dbReference type="PROSITE" id="PS50988">
    <property type="entry name" value="TROVE"/>
    <property type="match status" value="1"/>
</dbReference>
<name>A0ABW9KN15_9BACT</name>
<dbReference type="EMBL" id="JBJYXY010000001">
    <property type="protein sequence ID" value="MFN2977144.1"/>
    <property type="molecule type" value="Genomic_DNA"/>
</dbReference>
<evidence type="ECO:0000313" key="3">
    <source>
        <dbReference type="Proteomes" id="UP001634747"/>
    </source>
</evidence>
<feature type="domain" description="TROVE" evidence="1">
    <location>
        <begin position="21"/>
        <end position="141"/>
    </location>
</feature>
<comment type="caution">
    <text evidence="2">The sequence shown here is derived from an EMBL/GenBank/DDBJ whole genome shotgun (WGS) entry which is preliminary data.</text>
</comment>
<proteinExistence type="predicted"/>
<keyword evidence="3" id="KW-1185">Reference proteome</keyword>
<accession>A0ABW9KN15</accession>
<evidence type="ECO:0000259" key="1">
    <source>
        <dbReference type="PROSITE" id="PS50988"/>
    </source>
</evidence>
<dbReference type="SUPFAM" id="SSF140864">
    <property type="entry name" value="TROVE domain-like"/>
    <property type="match status" value="1"/>
</dbReference>
<dbReference type="RefSeq" id="WP_263414684.1">
    <property type="nucleotide sequence ID" value="NZ_BAABBH010000001.1"/>
</dbReference>
<organism evidence="2 3">
    <name type="scientific">Terriglobus aquaticus</name>
    <dbReference type="NCBI Taxonomy" id="940139"/>
    <lineage>
        <taxon>Bacteria</taxon>
        <taxon>Pseudomonadati</taxon>
        <taxon>Acidobacteriota</taxon>
        <taxon>Terriglobia</taxon>
        <taxon>Terriglobales</taxon>
        <taxon>Acidobacteriaceae</taxon>
        <taxon>Terriglobus</taxon>
    </lineage>
</organism>
<dbReference type="Proteomes" id="UP001634747">
    <property type="component" value="Unassembled WGS sequence"/>
</dbReference>
<dbReference type="InterPro" id="IPR008858">
    <property type="entry name" value="TROVE_dom"/>
</dbReference>
<dbReference type="InterPro" id="IPR037214">
    <property type="entry name" value="TROVE_dom_sf"/>
</dbReference>
<gene>
    <name evidence="2" type="ORF">ACK2TP_15335</name>
</gene>
<sequence>MKLNVLNLSRLVPFQPRPATPRTHEGAPAVVLSPYQALRRSVMACMLWEGEFYESGVTIASRIRELVPQVDAVSVADLAVEARTRMHLRHAPLLLVREMARYSTHRALVARTLARVIQRADELTDSLPCTGARVGFRCLRR</sequence>